<evidence type="ECO:0000313" key="1">
    <source>
        <dbReference type="EMBL" id="XCN72560.1"/>
    </source>
</evidence>
<accession>A0AAU8LTG9</accession>
<gene>
    <name evidence="1" type="ORF">Q3M24_20070</name>
</gene>
<reference evidence="1" key="2">
    <citation type="submission" date="2024-06" db="EMBL/GenBank/DDBJ databases">
        <authorList>
            <person name="Plum-Jensen L.E."/>
            <person name="Schramm A."/>
            <person name="Marshall I.P.G."/>
        </authorList>
    </citation>
    <scope>NUCLEOTIDE SEQUENCE</scope>
    <source>
        <strain evidence="1">Rat1</strain>
    </source>
</reference>
<dbReference type="EMBL" id="CP159373">
    <property type="protein sequence ID" value="XCN72560.1"/>
    <property type="molecule type" value="Genomic_DNA"/>
</dbReference>
<sequence>MAQSELYIQLLSNVHPPRPPGMSTPLLQHELVRETVLPCLHWRHPDTPLESELRERFGTEQISCGLEEFKQHVIRQLDKIGQQKPEKSSAAQSACDFIFIDAAPEDMHLTEKLMRCLQEYDFCDISVPLQDTRSALDAMRDLEENYREADIVLLLYHTASQAWVREHLLNCRKAQRKRSFPHHLIAVCQDRPENEKGIGITLRNLQVFYCPDLLAEPCLQTLVGQIKGKVQA</sequence>
<reference evidence="1" key="1">
    <citation type="journal article" date="2024" name="Syst. Appl. Microbiol.">
        <title>First single-strain enrichments of Electrothrix cable bacteria, description of E. aestuarii sp. nov. and E. rattekaaiensis sp. nov., and proposal of a cable bacteria taxonomy following the rules of the SeqCode.</title>
        <authorList>
            <person name="Plum-Jensen L.E."/>
            <person name="Schramm A."/>
            <person name="Marshall I.P.G."/>
        </authorList>
    </citation>
    <scope>NUCLEOTIDE SEQUENCE</scope>
    <source>
        <strain evidence="1">Rat1</strain>
    </source>
</reference>
<proteinExistence type="predicted"/>
<name>A0AAU8LTG9_9BACT</name>
<dbReference type="AlphaFoldDB" id="A0AAU8LTG9"/>
<dbReference type="KEGG" id="eaj:Q3M24_20070"/>
<organism evidence="1">
    <name type="scientific">Candidatus Electrothrix aestuarii</name>
    <dbReference type="NCBI Taxonomy" id="3062594"/>
    <lineage>
        <taxon>Bacteria</taxon>
        <taxon>Pseudomonadati</taxon>
        <taxon>Thermodesulfobacteriota</taxon>
        <taxon>Desulfobulbia</taxon>
        <taxon>Desulfobulbales</taxon>
        <taxon>Desulfobulbaceae</taxon>
        <taxon>Candidatus Electrothrix</taxon>
    </lineage>
</organism>
<protein>
    <recommendedName>
        <fullName evidence="2">TIR domain-containing protein</fullName>
    </recommendedName>
</protein>
<evidence type="ECO:0008006" key="2">
    <source>
        <dbReference type="Google" id="ProtNLM"/>
    </source>
</evidence>